<accession>A0A915L864</accession>
<dbReference type="WBParaSite" id="nRc.2.0.1.t47305-RA">
    <property type="protein sequence ID" value="nRc.2.0.1.t47305-RA"/>
    <property type="gene ID" value="nRc.2.0.1.g47305"/>
</dbReference>
<dbReference type="Proteomes" id="UP000887565">
    <property type="component" value="Unplaced"/>
</dbReference>
<protein>
    <submittedName>
        <fullName evidence="2">Uncharacterized protein</fullName>
    </submittedName>
</protein>
<dbReference type="AlphaFoldDB" id="A0A915L864"/>
<reference evidence="2" key="1">
    <citation type="submission" date="2022-11" db="UniProtKB">
        <authorList>
            <consortium name="WormBaseParasite"/>
        </authorList>
    </citation>
    <scope>IDENTIFICATION</scope>
</reference>
<proteinExistence type="predicted"/>
<evidence type="ECO:0000313" key="1">
    <source>
        <dbReference type="Proteomes" id="UP000887565"/>
    </source>
</evidence>
<sequence length="45" mass="5210">MESGHNENLIHLGIHYFSNQKHRVPYDYPILLATGLENPWESSNS</sequence>
<organism evidence="1 2">
    <name type="scientific">Romanomermis culicivorax</name>
    <name type="common">Nematode worm</name>
    <dbReference type="NCBI Taxonomy" id="13658"/>
    <lineage>
        <taxon>Eukaryota</taxon>
        <taxon>Metazoa</taxon>
        <taxon>Ecdysozoa</taxon>
        <taxon>Nematoda</taxon>
        <taxon>Enoplea</taxon>
        <taxon>Dorylaimia</taxon>
        <taxon>Mermithida</taxon>
        <taxon>Mermithoidea</taxon>
        <taxon>Mermithidae</taxon>
        <taxon>Romanomermis</taxon>
    </lineage>
</organism>
<name>A0A915L864_ROMCU</name>
<keyword evidence="1" id="KW-1185">Reference proteome</keyword>
<evidence type="ECO:0000313" key="2">
    <source>
        <dbReference type="WBParaSite" id="nRc.2.0.1.t47305-RA"/>
    </source>
</evidence>